<reference evidence="3 4" key="1">
    <citation type="submission" date="2017-05" db="EMBL/GenBank/DDBJ databases">
        <title>Complete and WGS of Bordetella genogroups.</title>
        <authorList>
            <person name="Spilker T."/>
            <person name="LiPuma J."/>
        </authorList>
    </citation>
    <scope>NUCLEOTIDE SEQUENCE [LARGE SCALE GENOMIC DNA]</scope>
    <source>
        <strain evidence="3 4">AU17610</strain>
    </source>
</reference>
<protein>
    <submittedName>
        <fullName evidence="3">Twin-arginine translocation pathway signal protein</fullName>
    </submittedName>
</protein>
<keyword evidence="1" id="KW-0732">Signal</keyword>
<name>A0A261SK21_9BORD</name>
<comment type="caution">
    <text evidence="3">The sequence shown here is derived from an EMBL/GenBank/DDBJ whole genome shotgun (WGS) entry which is preliminary data.</text>
</comment>
<feature type="chain" id="PRO_5012288949" evidence="1">
    <location>
        <begin position="18"/>
        <end position="188"/>
    </location>
</feature>
<dbReference type="Proteomes" id="UP000217005">
    <property type="component" value="Unassembled WGS sequence"/>
</dbReference>
<dbReference type="CDD" id="cd11524">
    <property type="entry name" value="SYLF"/>
    <property type="match status" value="1"/>
</dbReference>
<dbReference type="InterPro" id="IPR007461">
    <property type="entry name" value="Ysc84_actin-binding"/>
</dbReference>
<evidence type="ECO:0000313" key="3">
    <source>
        <dbReference type="EMBL" id="OZI36683.1"/>
    </source>
</evidence>
<evidence type="ECO:0000259" key="2">
    <source>
        <dbReference type="Pfam" id="PF04366"/>
    </source>
</evidence>
<dbReference type="EMBL" id="NEVL01000003">
    <property type="protein sequence ID" value="OZI36683.1"/>
    <property type="molecule type" value="Genomic_DNA"/>
</dbReference>
<evidence type="ECO:0000256" key="1">
    <source>
        <dbReference type="SAM" id="SignalP"/>
    </source>
</evidence>
<feature type="domain" description="Ysc84 actin-binding" evidence="2">
    <location>
        <begin position="100"/>
        <end position="183"/>
    </location>
</feature>
<organism evidence="3 4">
    <name type="scientific">Bordetella genomosp. 1</name>
    <dbReference type="NCBI Taxonomy" id="1395607"/>
    <lineage>
        <taxon>Bacteria</taxon>
        <taxon>Pseudomonadati</taxon>
        <taxon>Pseudomonadota</taxon>
        <taxon>Betaproteobacteria</taxon>
        <taxon>Burkholderiales</taxon>
        <taxon>Alcaligenaceae</taxon>
        <taxon>Bordetella</taxon>
    </lineage>
</organism>
<dbReference type="Pfam" id="PF04366">
    <property type="entry name" value="Ysc84"/>
    <property type="match status" value="1"/>
</dbReference>
<gene>
    <name evidence="3" type="ORF">CEG14_10715</name>
</gene>
<proteinExistence type="predicted"/>
<dbReference type="OrthoDB" id="198978at2"/>
<sequence length="188" mass="19236">MALTAALAAALALGGCAGSPSSQRSTGAQGSSAAQMTREAETALRQLYAQTPSARTLGDRAVAVLVFPSIVKAGVLVGGEHGTGTLLRKGKELGHYDISAGSFGLQAGMQTFSYALFFMNEAALRYLDQSDGWAIGAGPSVVVWDQAAAASVTSTTLSQDVYAVPFGQKGLMAGIGLEGSKITRIHPQ</sequence>
<feature type="signal peptide" evidence="1">
    <location>
        <begin position="1"/>
        <end position="17"/>
    </location>
</feature>
<evidence type="ECO:0000313" key="4">
    <source>
        <dbReference type="Proteomes" id="UP000217005"/>
    </source>
</evidence>
<dbReference type="AlphaFoldDB" id="A0A261SK21"/>
<accession>A0A261SK21</accession>